<dbReference type="KEGG" id="hbs:IPV69_03240"/>
<dbReference type="RefSeq" id="WP_206293477.1">
    <property type="nucleotide sequence ID" value="NZ_CP063458.1"/>
</dbReference>
<dbReference type="PROSITE" id="PS51273">
    <property type="entry name" value="GATASE_TYPE_1"/>
    <property type="match status" value="1"/>
</dbReference>
<feature type="domain" description="Biotin-protein ligase N-terminal" evidence="2">
    <location>
        <begin position="85"/>
        <end position="149"/>
    </location>
</feature>
<evidence type="ECO:0000256" key="1">
    <source>
        <dbReference type="SAM" id="SignalP"/>
    </source>
</evidence>
<dbReference type="EMBL" id="CP063458">
    <property type="protein sequence ID" value="QOV90396.1"/>
    <property type="molecule type" value="Genomic_DNA"/>
</dbReference>
<name>A0A7M2WY47_9BACT</name>
<reference evidence="3 4" key="1">
    <citation type="submission" date="2020-10" db="EMBL/GenBank/DDBJ databases">
        <title>Wide distribution of Phycisphaera-like planctomycetes from WD2101 soil group in peatlands and genome analysis of the first cultivated representative.</title>
        <authorList>
            <person name="Dedysh S.N."/>
            <person name="Beletsky A.V."/>
            <person name="Ivanova A."/>
            <person name="Kulichevskaya I.S."/>
            <person name="Suzina N.E."/>
            <person name="Philippov D.A."/>
            <person name="Rakitin A.L."/>
            <person name="Mardanov A.V."/>
            <person name="Ravin N.V."/>
        </authorList>
    </citation>
    <scope>NUCLEOTIDE SEQUENCE [LARGE SCALE GENOMIC DNA]</scope>
    <source>
        <strain evidence="3 4">M1803</strain>
    </source>
</reference>
<dbReference type="Pfam" id="PF09825">
    <property type="entry name" value="BPL_N"/>
    <property type="match status" value="1"/>
</dbReference>
<sequence>MKPIDRLMLCALSLITFIPHLVLAGDVPATRPSTQPAGKVLRVAVYRDTGGTDKDNVGKCLSRSGDFTYTLVTAQDIRAGKLKDFDVLVQPGGSGSKQAETLQPEGREIIKKFVQDGGGYVGICGGAYLATTHYKWSIGLLNAQVVDTKHWARGTGTVQLRLTSDGKSLAGVKDEIVPVDYAQGPLLAPDNKPDLPAYQPLATFETEIAKNGAPVGVMKGTTAAAQANFGKGRVICISPHPERSAGLDGLIRNAVRWVANAPTPTEKP</sequence>
<organism evidence="3 4">
    <name type="scientific">Humisphaera borealis</name>
    <dbReference type="NCBI Taxonomy" id="2807512"/>
    <lineage>
        <taxon>Bacteria</taxon>
        <taxon>Pseudomonadati</taxon>
        <taxon>Planctomycetota</taxon>
        <taxon>Phycisphaerae</taxon>
        <taxon>Tepidisphaerales</taxon>
        <taxon>Tepidisphaeraceae</taxon>
        <taxon>Humisphaera</taxon>
    </lineage>
</organism>
<accession>A0A7M2WY47</accession>
<dbReference type="InterPro" id="IPR019197">
    <property type="entry name" value="Biotin-prot_ligase_N"/>
</dbReference>
<protein>
    <submittedName>
        <fullName evidence="3">Biofilm PGA synthesis protein PgaC</fullName>
    </submittedName>
</protein>
<dbReference type="Gene3D" id="3.40.50.880">
    <property type="match status" value="1"/>
</dbReference>
<keyword evidence="4" id="KW-1185">Reference proteome</keyword>
<evidence type="ECO:0000259" key="2">
    <source>
        <dbReference type="Pfam" id="PF09825"/>
    </source>
</evidence>
<dbReference type="Proteomes" id="UP000593765">
    <property type="component" value="Chromosome"/>
</dbReference>
<evidence type="ECO:0000313" key="3">
    <source>
        <dbReference type="EMBL" id="QOV90396.1"/>
    </source>
</evidence>
<evidence type="ECO:0000313" key="4">
    <source>
        <dbReference type="Proteomes" id="UP000593765"/>
    </source>
</evidence>
<dbReference type="AlphaFoldDB" id="A0A7M2WY47"/>
<dbReference type="InterPro" id="IPR015834">
    <property type="entry name" value="UCP016642"/>
</dbReference>
<dbReference type="PIRSF" id="PIRSF016642">
    <property type="entry name" value="UCP016642"/>
    <property type="match status" value="1"/>
</dbReference>
<gene>
    <name evidence="3" type="ORF">IPV69_03240</name>
</gene>
<feature type="signal peptide" evidence="1">
    <location>
        <begin position="1"/>
        <end position="24"/>
    </location>
</feature>
<proteinExistence type="predicted"/>
<dbReference type="SUPFAM" id="SSF52317">
    <property type="entry name" value="Class I glutamine amidotransferase-like"/>
    <property type="match status" value="1"/>
</dbReference>
<keyword evidence="1" id="KW-0732">Signal</keyword>
<dbReference type="InterPro" id="IPR029062">
    <property type="entry name" value="Class_I_gatase-like"/>
</dbReference>
<feature type="chain" id="PRO_5034473923" evidence="1">
    <location>
        <begin position="25"/>
        <end position="268"/>
    </location>
</feature>